<accession>A0A815U263</accession>
<comment type="caution">
    <text evidence="1">The sequence shown here is derived from an EMBL/GenBank/DDBJ whole genome shotgun (WGS) entry which is preliminary data.</text>
</comment>
<gene>
    <name evidence="1" type="ORF">EDS130_LOCUS43217</name>
</gene>
<dbReference type="EMBL" id="CAJNOJ010000691">
    <property type="protein sequence ID" value="CAF1510534.1"/>
    <property type="molecule type" value="Genomic_DNA"/>
</dbReference>
<organism evidence="1 2">
    <name type="scientific">Adineta ricciae</name>
    <name type="common">Rotifer</name>
    <dbReference type="NCBI Taxonomy" id="249248"/>
    <lineage>
        <taxon>Eukaryota</taxon>
        <taxon>Metazoa</taxon>
        <taxon>Spiralia</taxon>
        <taxon>Gnathifera</taxon>
        <taxon>Rotifera</taxon>
        <taxon>Eurotatoria</taxon>
        <taxon>Bdelloidea</taxon>
        <taxon>Adinetida</taxon>
        <taxon>Adinetidae</taxon>
        <taxon>Adineta</taxon>
    </lineage>
</organism>
<evidence type="ECO:0000313" key="1">
    <source>
        <dbReference type="EMBL" id="CAF1510534.1"/>
    </source>
</evidence>
<evidence type="ECO:0000313" key="2">
    <source>
        <dbReference type="Proteomes" id="UP000663852"/>
    </source>
</evidence>
<name>A0A815U263_ADIRI</name>
<protein>
    <submittedName>
        <fullName evidence="1">Uncharacterized protein</fullName>
    </submittedName>
</protein>
<dbReference type="AlphaFoldDB" id="A0A815U263"/>
<sequence length="76" mass="9064">MFYDDPKKIQEIRVSDPRPSESNAIPSPGFHRIRRIPVGSVKILYWIRVWDCLTWEGTNYLGEAHFFLNKLMKRNE</sequence>
<reference evidence="1" key="1">
    <citation type="submission" date="2021-02" db="EMBL/GenBank/DDBJ databases">
        <authorList>
            <person name="Nowell W R."/>
        </authorList>
    </citation>
    <scope>NUCLEOTIDE SEQUENCE</scope>
</reference>
<dbReference type="Proteomes" id="UP000663852">
    <property type="component" value="Unassembled WGS sequence"/>
</dbReference>
<feature type="non-terminal residue" evidence="1">
    <location>
        <position position="1"/>
    </location>
</feature>
<proteinExistence type="predicted"/>